<organism evidence="2 3">
    <name type="scientific">Austropuccinia psidii MF-1</name>
    <dbReference type="NCBI Taxonomy" id="1389203"/>
    <lineage>
        <taxon>Eukaryota</taxon>
        <taxon>Fungi</taxon>
        <taxon>Dikarya</taxon>
        <taxon>Basidiomycota</taxon>
        <taxon>Pucciniomycotina</taxon>
        <taxon>Pucciniomycetes</taxon>
        <taxon>Pucciniales</taxon>
        <taxon>Sphaerophragmiaceae</taxon>
        <taxon>Austropuccinia</taxon>
    </lineage>
</organism>
<dbReference type="AlphaFoldDB" id="A0A9Q3H6D5"/>
<feature type="domain" description="Retrovirus-related Pol polyprotein from transposon TNT 1-94-like beta-barrel" evidence="1">
    <location>
        <begin position="152"/>
        <end position="229"/>
    </location>
</feature>
<accession>A0A9Q3H6D5</accession>
<evidence type="ECO:0000313" key="3">
    <source>
        <dbReference type="Proteomes" id="UP000765509"/>
    </source>
</evidence>
<sequence>MENSQLLWNKLTKRFALSTFNNQARIWLRFCRITYNGSLQGFISEVRQFLNKVISVKVEVGTPMLAFTILTKLPEEYHNSVEKVMANTETVGKPNAILNLLHDVMLKKEALNLQTTNQSLELNREIFCSKTIHYCRDGKHNPLANDTACTIVLDTGASNHMFNDMRLFTDLTQGVNMAISTGCDKSTLREAGEGTAWLMDKNGKICSLKNCLYIPDLITYLVALSQLARHITIKNEENNYKVFLKNSNKPAFTCEKNRRILETYVTLPRSIGLYTANEDWHKQLGNMHEEGIKRLIPSFKQRKTWDICTSNADTSDLPSNSATEGDIFHDALEELPGRIRVIRTRHPTLISSEITTNDILPFS</sequence>
<name>A0A9Q3H6D5_9BASI</name>
<dbReference type="Proteomes" id="UP000765509">
    <property type="component" value="Unassembled WGS sequence"/>
</dbReference>
<dbReference type="Pfam" id="PF22936">
    <property type="entry name" value="Pol_BBD"/>
    <property type="match status" value="1"/>
</dbReference>
<gene>
    <name evidence="2" type="ORF">O181_030600</name>
</gene>
<dbReference type="InterPro" id="IPR054722">
    <property type="entry name" value="PolX-like_BBD"/>
</dbReference>
<reference evidence="2" key="1">
    <citation type="submission" date="2021-03" db="EMBL/GenBank/DDBJ databases">
        <title>Draft genome sequence of rust myrtle Austropuccinia psidii MF-1, a brazilian biotype.</title>
        <authorList>
            <person name="Quecine M.C."/>
            <person name="Pachon D.M.R."/>
            <person name="Bonatelli M.L."/>
            <person name="Correr F.H."/>
            <person name="Franceschini L.M."/>
            <person name="Leite T.F."/>
            <person name="Margarido G.R.A."/>
            <person name="Almeida C.A."/>
            <person name="Ferrarezi J.A."/>
            <person name="Labate C.A."/>
        </authorList>
    </citation>
    <scope>NUCLEOTIDE SEQUENCE</scope>
    <source>
        <strain evidence="2">MF-1</strain>
    </source>
</reference>
<proteinExistence type="predicted"/>
<evidence type="ECO:0000259" key="1">
    <source>
        <dbReference type="Pfam" id="PF22936"/>
    </source>
</evidence>
<protein>
    <recommendedName>
        <fullName evidence="1">Retrovirus-related Pol polyprotein from transposon TNT 1-94-like beta-barrel domain-containing protein</fullName>
    </recommendedName>
</protein>
<dbReference type="OrthoDB" id="5598729at2759"/>
<dbReference type="EMBL" id="AVOT02010801">
    <property type="protein sequence ID" value="MBW0490885.1"/>
    <property type="molecule type" value="Genomic_DNA"/>
</dbReference>
<comment type="caution">
    <text evidence="2">The sequence shown here is derived from an EMBL/GenBank/DDBJ whole genome shotgun (WGS) entry which is preliminary data.</text>
</comment>
<evidence type="ECO:0000313" key="2">
    <source>
        <dbReference type="EMBL" id="MBW0490885.1"/>
    </source>
</evidence>
<keyword evidence="3" id="KW-1185">Reference proteome</keyword>